<dbReference type="PANTHER" id="PTHR34265">
    <property type="entry name" value="TYPE III PANTOTHENATE KINASE"/>
    <property type="match status" value="1"/>
</dbReference>
<dbReference type="GO" id="GO:0046872">
    <property type="term" value="F:metal ion binding"/>
    <property type="evidence" value="ECO:0007669"/>
    <property type="project" value="UniProtKB-KW"/>
</dbReference>
<evidence type="ECO:0000256" key="13">
    <source>
        <dbReference type="ARBA" id="ARBA00022993"/>
    </source>
</evidence>
<dbReference type="GO" id="GO:0015937">
    <property type="term" value="P:coenzyme A biosynthetic process"/>
    <property type="evidence" value="ECO:0007669"/>
    <property type="project" value="UniProtKB-UniRule"/>
</dbReference>
<dbReference type="InterPro" id="IPR004619">
    <property type="entry name" value="Type_III_PanK"/>
</dbReference>
<evidence type="ECO:0000256" key="1">
    <source>
        <dbReference type="ARBA" id="ARBA00001206"/>
    </source>
</evidence>
<feature type="binding site" evidence="16">
    <location>
        <position position="122"/>
    </location>
    <ligand>
        <name>K(+)</name>
        <dbReference type="ChEBI" id="CHEBI:29103"/>
    </ligand>
</feature>
<keyword evidence="16" id="KW-0479">Metal-binding</keyword>
<sequence>MDLLIDSGNSRIKWAYSQGGQLRAHGSAARGAGIPDAAQAAWQAGPCPTRVMVANVAGHRFAVQLDQWLQARWQLVAECIQVNPDQGGIHLAYAQPERLGVDRWLAMVAAVHDTTGPVAVIDAGTALTLDVVTHDGWHEGGIIVPGIELMAEALLRKSSGIQFGTQGDMAATTTGPLGTDTHSAIEKGSLYAVTGAIEHALARRGATAQSGLSVIICGGNAALVMAELNLQCRHVPDLVLRGMQIIKGGG</sequence>
<dbReference type="GO" id="GO:0005524">
    <property type="term" value="F:ATP binding"/>
    <property type="evidence" value="ECO:0007669"/>
    <property type="project" value="UniProtKB-UniRule"/>
</dbReference>
<comment type="catalytic activity">
    <reaction evidence="1 16">
        <text>(R)-pantothenate + ATP = (R)-4'-phosphopantothenate + ADP + H(+)</text>
        <dbReference type="Rhea" id="RHEA:16373"/>
        <dbReference type="ChEBI" id="CHEBI:10986"/>
        <dbReference type="ChEBI" id="CHEBI:15378"/>
        <dbReference type="ChEBI" id="CHEBI:29032"/>
        <dbReference type="ChEBI" id="CHEBI:30616"/>
        <dbReference type="ChEBI" id="CHEBI:456216"/>
        <dbReference type="EC" id="2.7.1.33"/>
    </reaction>
</comment>
<evidence type="ECO:0000256" key="8">
    <source>
        <dbReference type="ARBA" id="ARBA00022679"/>
    </source>
</evidence>
<keyword evidence="13 16" id="KW-0173">Coenzyme A biosynthesis</keyword>
<protein>
    <recommendedName>
        <fullName evidence="15 16">Type III pantothenate kinase</fullName>
        <ecNumber evidence="6 16">2.7.1.33</ecNumber>
    </recommendedName>
    <alternativeName>
        <fullName evidence="16">PanK-III</fullName>
    </alternativeName>
    <alternativeName>
        <fullName evidence="16">Pantothenic acid kinase</fullName>
    </alternativeName>
</protein>
<feature type="binding site" evidence="16">
    <location>
        <position position="93"/>
    </location>
    <ligand>
        <name>substrate</name>
    </ligand>
</feature>
<dbReference type="EC" id="2.7.1.33" evidence="6 16"/>
<reference evidence="17" key="1">
    <citation type="submission" date="2015-10" db="EMBL/GenBank/DDBJ databases">
        <title>Description of Candidatus Tenderia electrophaga gen. nov, sp. nov., an Uncultivated Electroautotroph from a Biocathode Enrichment.</title>
        <authorList>
            <person name="Eddie B.J."/>
            <person name="Malanoski A.P."/>
            <person name="Wang Z."/>
            <person name="Hall R.J."/>
            <person name="Oh S.D."/>
            <person name="Heiner C."/>
            <person name="Lin B."/>
            <person name="Strycharz-Glaven S.M."/>
        </authorList>
    </citation>
    <scope>NUCLEOTIDE SEQUENCE [LARGE SCALE GENOMIC DNA]</scope>
    <source>
        <strain evidence="17">NRL1</strain>
    </source>
</reference>
<evidence type="ECO:0000256" key="5">
    <source>
        <dbReference type="ARBA" id="ARBA00011738"/>
    </source>
</evidence>
<dbReference type="STRING" id="1748243.Tel_16770"/>
<dbReference type="UniPathway" id="UPA00241">
    <property type="reaction ID" value="UER00352"/>
</dbReference>
<dbReference type="PANTHER" id="PTHR34265:SF1">
    <property type="entry name" value="TYPE III PANTOTHENATE KINASE"/>
    <property type="match status" value="1"/>
</dbReference>
<evidence type="ECO:0000313" key="18">
    <source>
        <dbReference type="Proteomes" id="UP000055136"/>
    </source>
</evidence>
<evidence type="ECO:0000256" key="9">
    <source>
        <dbReference type="ARBA" id="ARBA00022741"/>
    </source>
</evidence>
<dbReference type="SUPFAM" id="SSF53067">
    <property type="entry name" value="Actin-like ATPase domain"/>
    <property type="match status" value="2"/>
</dbReference>
<evidence type="ECO:0000256" key="4">
    <source>
        <dbReference type="ARBA" id="ARBA00005225"/>
    </source>
</evidence>
<keyword evidence="9 16" id="KW-0547">Nucleotide-binding</keyword>
<comment type="cofactor">
    <cofactor evidence="2">
        <name>K(+)</name>
        <dbReference type="ChEBI" id="CHEBI:29103"/>
    </cofactor>
</comment>
<comment type="subunit">
    <text evidence="5 16">Homodimer.</text>
</comment>
<evidence type="ECO:0000313" key="17">
    <source>
        <dbReference type="EMBL" id="ALP54667.1"/>
    </source>
</evidence>
<keyword evidence="7 16" id="KW-0963">Cytoplasm</keyword>
<evidence type="ECO:0000256" key="10">
    <source>
        <dbReference type="ARBA" id="ARBA00022777"/>
    </source>
</evidence>
<keyword evidence="8 16" id="KW-0808">Transferase</keyword>
<keyword evidence="18" id="KW-1185">Reference proteome</keyword>
<keyword evidence="11 16" id="KW-0067">ATP-binding</keyword>
<dbReference type="CDD" id="cd24015">
    <property type="entry name" value="ASKHA_NBD_PanK-III"/>
    <property type="match status" value="1"/>
</dbReference>
<feature type="active site" description="Proton acceptor" evidence="16">
    <location>
        <position position="102"/>
    </location>
</feature>
<evidence type="ECO:0000256" key="2">
    <source>
        <dbReference type="ARBA" id="ARBA00001958"/>
    </source>
</evidence>
<dbReference type="Pfam" id="PF03309">
    <property type="entry name" value="Pan_kinase"/>
    <property type="match status" value="1"/>
</dbReference>
<feature type="binding site" evidence="16">
    <location>
        <begin position="100"/>
        <end position="103"/>
    </location>
    <ligand>
        <name>substrate</name>
    </ligand>
</feature>
<dbReference type="AlphaFoldDB" id="A0A0S2THP0"/>
<dbReference type="GO" id="GO:0005737">
    <property type="term" value="C:cytoplasm"/>
    <property type="evidence" value="ECO:0007669"/>
    <property type="project" value="UniProtKB-SubCell"/>
</dbReference>
<feature type="binding site" evidence="16">
    <location>
        <begin position="6"/>
        <end position="13"/>
    </location>
    <ligand>
        <name>ATP</name>
        <dbReference type="ChEBI" id="CHEBI:30616"/>
    </ligand>
</feature>
<evidence type="ECO:0000256" key="15">
    <source>
        <dbReference type="ARBA" id="ARBA00040883"/>
    </source>
</evidence>
<evidence type="ECO:0000256" key="16">
    <source>
        <dbReference type="HAMAP-Rule" id="MF_01274"/>
    </source>
</evidence>
<dbReference type="Gene3D" id="3.30.420.40">
    <property type="match status" value="2"/>
</dbReference>
<name>A0A0S2THP0_9GAMM</name>
<comment type="cofactor">
    <cofactor evidence="16">
        <name>NH4(+)</name>
        <dbReference type="ChEBI" id="CHEBI:28938"/>
    </cofactor>
    <cofactor evidence="16">
        <name>K(+)</name>
        <dbReference type="ChEBI" id="CHEBI:29103"/>
    </cofactor>
    <text evidence="16">A monovalent cation. Ammonium or potassium.</text>
</comment>
<accession>A0A0S2THP0</accession>
<evidence type="ECO:0000256" key="7">
    <source>
        <dbReference type="ARBA" id="ARBA00022490"/>
    </source>
</evidence>
<evidence type="ECO:0000256" key="12">
    <source>
        <dbReference type="ARBA" id="ARBA00022958"/>
    </source>
</evidence>
<dbReference type="InterPro" id="IPR043129">
    <property type="entry name" value="ATPase_NBD"/>
</dbReference>
<dbReference type="EMBL" id="CP013099">
    <property type="protein sequence ID" value="ALP54667.1"/>
    <property type="molecule type" value="Genomic_DNA"/>
</dbReference>
<proteinExistence type="inferred from homology"/>
<evidence type="ECO:0000256" key="11">
    <source>
        <dbReference type="ARBA" id="ARBA00022840"/>
    </source>
</evidence>
<dbReference type="NCBIfam" id="TIGR00671">
    <property type="entry name" value="baf"/>
    <property type="match status" value="1"/>
</dbReference>
<feature type="binding site" evidence="16">
    <location>
        <position position="181"/>
    </location>
    <ligand>
        <name>substrate</name>
    </ligand>
</feature>
<dbReference type="HAMAP" id="MF_01274">
    <property type="entry name" value="Pantothen_kinase_3"/>
    <property type="match status" value="1"/>
</dbReference>
<comment type="pathway">
    <text evidence="4 16">Cofactor biosynthesis; coenzyme A biosynthesis; CoA from (R)-pantothenate: step 1/5.</text>
</comment>
<evidence type="ECO:0000256" key="14">
    <source>
        <dbReference type="ARBA" id="ARBA00038036"/>
    </source>
</evidence>
<keyword evidence="10 16" id="KW-0418">Kinase</keyword>
<gene>
    <name evidence="16" type="primary">coaX</name>
    <name evidence="17" type="ORF">Tel_16770</name>
</gene>
<feature type="binding site" evidence="16">
    <location>
        <position position="125"/>
    </location>
    <ligand>
        <name>ATP</name>
        <dbReference type="ChEBI" id="CHEBI:30616"/>
    </ligand>
</feature>
<dbReference type="GO" id="GO:0004594">
    <property type="term" value="F:pantothenate kinase activity"/>
    <property type="evidence" value="ECO:0007669"/>
    <property type="project" value="UniProtKB-UniRule"/>
</dbReference>
<keyword evidence="12 16" id="KW-0630">Potassium</keyword>
<comment type="similarity">
    <text evidence="14 16">Belongs to the type III pantothenate kinase family.</text>
</comment>
<organism evidence="17 18">
    <name type="scientific">Candidatus Tenderia electrophaga</name>
    <dbReference type="NCBI Taxonomy" id="1748243"/>
    <lineage>
        <taxon>Bacteria</taxon>
        <taxon>Pseudomonadati</taxon>
        <taxon>Pseudomonadota</taxon>
        <taxon>Gammaproteobacteria</taxon>
        <taxon>Candidatus Tenderiales</taxon>
        <taxon>Candidatus Tenderiaceae</taxon>
        <taxon>Candidatus Tenderia</taxon>
    </lineage>
</organism>
<comment type="function">
    <text evidence="16">Catalyzes the phosphorylation of pantothenate (Pan), the first step in CoA biosynthesis.</text>
</comment>
<dbReference type="KEGG" id="tee:Tel_16770"/>
<comment type="subcellular location">
    <subcellularLocation>
        <location evidence="3 16">Cytoplasm</location>
    </subcellularLocation>
</comment>
<dbReference type="Proteomes" id="UP000055136">
    <property type="component" value="Chromosome"/>
</dbReference>
<evidence type="ECO:0000256" key="6">
    <source>
        <dbReference type="ARBA" id="ARBA00012102"/>
    </source>
</evidence>
<evidence type="ECO:0000256" key="3">
    <source>
        <dbReference type="ARBA" id="ARBA00004496"/>
    </source>
</evidence>